<dbReference type="GO" id="GO:0006893">
    <property type="term" value="P:Golgi to plasma membrane transport"/>
    <property type="evidence" value="ECO:0007669"/>
    <property type="project" value="TreeGrafter"/>
</dbReference>
<dbReference type="FunFam" id="1.20.58.670:FF:000002">
    <property type="entry name" value="Exocyst complex component"/>
    <property type="match status" value="1"/>
</dbReference>
<accession>A0A5P1E4C8</accession>
<proteinExistence type="inferred from homology"/>
<feature type="domain" description="Exocyst complex subunit EXOC6/Sec15 C-terminal" evidence="5">
    <location>
        <begin position="2"/>
        <end position="242"/>
    </location>
</feature>
<dbReference type="OMA" id="WTSARRK"/>
<comment type="similarity">
    <text evidence="1">Belongs to the SEC15 family.</text>
</comment>
<name>A0A5P1E4C8_ASPOF</name>
<evidence type="ECO:0000256" key="4">
    <source>
        <dbReference type="ARBA" id="ARBA00023054"/>
    </source>
</evidence>
<dbReference type="GO" id="GO:0016020">
    <property type="term" value="C:membrane"/>
    <property type="evidence" value="ECO:0007669"/>
    <property type="project" value="TreeGrafter"/>
</dbReference>
<keyword evidence="3" id="KW-0268">Exocytosis</keyword>
<dbReference type="PANTHER" id="PTHR12702:SF0">
    <property type="entry name" value="EXOCYST COMPLEX COMPONENT 6"/>
    <property type="match status" value="1"/>
</dbReference>
<dbReference type="GO" id="GO:0006886">
    <property type="term" value="P:intracellular protein transport"/>
    <property type="evidence" value="ECO:0007669"/>
    <property type="project" value="InterPro"/>
</dbReference>
<evidence type="ECO:0000256" key="1">
    <source>
        <dbReference type="ARBA" id="ARBA00007944"/>
    </source>
</evidence>
<dbReference type="Gene3D" id="1.10.357.30">
    <property type="entry name" value="Exocyst complex subunit Sec15 C-terminal domain, N-terminal subdomain"/>
    <property type="match status" value="1"/>
</dbReference>
<evidence type="ECO:0000259" key="5">
    <source>
        <dbReference type="Pfam" id="PF04091"/>
    </source>
</evidence>
<dbReference type="GO" id="GO:0000145">
    <property type="term" value="C:exocyst"/>
    <property type="evidence" value="ECO:0007669"/>
    <property type="project" value="TreeGrafter"/>
</dbReference>
<evidence type="ECO:0000313" key="6">
    <source>
        <dbReference type="EMBL" id="ONK57319.1"/>
    </source>
</evidence>
<dbReference type="Gramene" id="ONK57319">
    <property type="protein sequence ID" value="ONK57319"/>
    <property type="gene ID" value="A4U43_C10F18850"/>
</dbReference>
<evidence type="ECO:0000313" key="7">
    <source>
        <dbReference type="Proteomes" id="UP000243459"/>
    </source>
</evidence>
<evidence type="ECO:0000256" key="3">
    <source>
        <dbReference type="ARBA" id="ARBA00022483"/>
    </source>
</evidence>
<sequence length="288" mass="31476">MIRSFIDDSVSYLSYGGHINFYDVAKKYLDRLLIEVLNQSLLSMIHGGNLSVSQAMQIAANTAVFEHACDLSLWQVAKRCGVPVRLVERPRAGLAARAVLRASQSAAYNALADRVNAKLDDFMPLVSNINLTADEAPQSGNGCMNEVVVYLDTLLSSAQQILPLEALYKLAVGALDHISDSIVAAFLSEDVKRFTLSAVTGMDGDVKKLEAFAEESFHSAGLSDLKKDRSFKDCLTESRQLTVDCLGAFRIGMRRRVLGGSRWTSARRKSMNSSACPSTVYLLGELKD</sequence>
<dbReference type="InterPro" id="IPR042044">
    <property type="entry name" value="EXOC6PINT-1/Sec15/Tip20_C_dom2"/>
</dbReference>
<dbReference type="InterPro" id="IPR007225">
    <property type="entry name" value="EXOC6/Sec15"/>
</dbReference>
<dbReference type="Proteomes" id="UP000243459">
    <property type="component" value="Chromosome 10"/>
</dbReference>
<evidence type="ECO:0000256" key="2">
    <source>
        <dbReference type="ARBA" id="ARBA00022448"/>
    </source>
</evidence>
<dbReference type="GO" id="GO:0090522">
    <property type="term" value="P:vesicle tethering involved in exocytosis"/>
    <property type="evidence" value="ECO:0007669"/>
    <property type="project" value="InterPro"/>
</dbReference>
<dbReference type="AlphaFoldDB" id="A0A5P1E4C8"/>
<dbReference type="EMBL" id="CM007390">
    <property type="protein sequence ID" value="ONK57319.1"/>
    <property type="molecule type" value="Genomic_DNA"/>
</dbReference>
<reference evidence="7" key="1">
    <citation type="journal article" date="2017" name="Nat. Commun.">
        <title>The asparagus genome sheds light on the origin and evolution of a young Y chromosome.</title>
        <authorList>
            <person name="Harkess A."/>
            <person name="Zhou J."/>
            <person name="Xu C."/>
            <person name="Bowers J.E."/>
            <person name="Van der Hulst R."/>
            <person name="Ayyampalayam S."/>
            <person name="Mercati F."/>
            <person name="Riccardi P."/>
            <person name="McKain M.R."/>
            <person name="Kakrana A."/>
            <person name="Tang H."/>
            <person name="Ray J."/>
            <person name="Groenendijk J."/>
            <person name="Arikit S."/>
            <person name="Mathioni S.M."/>
            <person name="Nakano M."/>
            <person name="Shan H."/>
            <person name="Telgmann-Rauber A."/>
            <person name="Kanno A."/>
            <person name="Yue Z."/>
            <person name="Chen H."/>
            <person name="Li W."/>
            <person name="Chen Y."/>
            <person name="Xu X."/>
            <person name="Zhang Y."/>
            <person name="Luo S."/>
            <person name="Chen H."/>
            <person name="Gao J."/>
            <person name="Mao Z."/>
            <person name="Pires J.C."/>
            <person name="Luo M."/>
            <person name="Kudrna D."/>
            <person name="Wing R.A."/>
            <person name="Meyers B.C."/>
            <person name="Yi K."/>
            <person name="Kong H."/>
            <person name="Lavrijsen P."/>
            <person name="Sunseri F."/>
            <person name="Falavigna A."/>
            <person name="Ye Y."/>
            <person name="Leebens-Mack J.H."/>
            <person name="Chen G."/>
        </authorList>
    </citation>
    <scope>NUCLEOTIDE SEQUENCE [LARGE SCALE GENOMIC DNA]</scope>
    <source>
        <strain evidence="7">cv. DH0086</strain>
    </source>
</reference>
<dbReference type="Pfam" id="PF04091">
    <property type="entry name" value="Sec15_C"/>
    <property type="match status" value="1"/>
</dbReference>
<dbReference type="InterPro" id="IPR042045">
    <property type="entry name" value="EXOC6/Sec15_C_dom1"/>
</dbReference>
<gene>
    <name evidence="6" type="ORF">A4U43_C10F18850</name>
</gene>
<keyword evidence="4" id="KW-0175">Coiled coil</keyword>
<dbReference type="Gene3D" id="1.20.58.670">
    <property type="entry name" value="Dsl1p vesicle tethering complex, Tip20p subunit, domain D"/>
    <property type="match status" value="1"/>
</dbReference>
<dbReference type="InterPro" id="IPR046361">
    <property type="entry name" value="EXOC6/Sec15_C"/>
</dbReference>
<organism evidence="6 7">
    <name type="scientific">Asparagus officinalis</name>
    <name type="common">Garden asparagus</name>
    <dbReference type="NCBI Taxonomy" id="4686"/>
    <lineage>
        <taxon>Eukaryota</taxon>
        <taxon>Viridiplantae</taxon>
        <taxon>Streptophyta</taxon>
        <taxon>Embryophyta</taxon>
        <taxon>Tracheophyta</taxon>
        <taxon>Spermatophyta</taxon>
        <taxon>Magnoliopsida</taxon>
        <taxon>Liliopsida</taxon>
        <taxon>Asparagales</taxon>
        <taxon>Asparagaceae</taxon>
        <taxon>Asparagoideae</taxon>
        <taxon>Asparagus</taxon>
    </lineage>
</organism>
<keyword evidence="2" id="KW-0813">Transport</keyword>
<protein>
    <recommendedName>
        <fullName evidence="5">Exocyst complex subunit EXOC6/Sec15 C-terminal domain-containing protein</fullName>
    </recommendedName>
</protein>
<keyword evidence="7" id="KW-1185">Reference proteome</keyword>
<dbReference type="PANTHER" id="PTHR12702">
    <property type="entry name" value="SEC15"/>
    <property type="match status" value="1"/>
</dbReference>